<comment type="caution">
    <text evidence="1">The sequence shown here is derived from an EMBL/GenBank/DDBJ whole genome shotgun (WGS) entry which is preliminary data.</text>
</comment>
<evidence type="ECO:0000313" key="2">
    <source>
        <dbReference type="Proteomes" id="UP000051012"/>
    </source>
</evidence>
<gene>
    <name evidence="1" type="ORF">AMJ52_08095</name>
</gene>
<dbReference type="AlphaFoldDB" id="A0A0S7YAY2"/>
<dbReference type="Gene3D" id="2.40.160.60">
    <property type="entry name" value="Outer membrane protein transport protein (OMPP1/FadL/TodX)"/>
    <property type="match status" value="1"/>
</dbReference>
<evidence type="ECO:0008006" key="3">
    <source>
        <dbReference type="Google" id="ProtNLM"/>
    </source>
</evidence>
<evidence type="ECO:0000313" key="1">
    <source>
        <dbReference type="EMBL" id="KPJ71922.1"/>
    </source>
</evidence>
<protein>
    <recommendedName>
        <fullName evidence="3">DUF5723 domain-containing protein</fullName>
    </recommendedName>
</protein>
<dbReference type="EMBL" id="LJNI01000113">
    <property type="protein sequence ID" value="KPJ71922.1"/>
    <property type="molecule type" value="Genomic_DNA"/>
</dbReference>
<organism evidence="1 2">
    <name type="scientific">candidate division TA06 bacterium DG_78</name>
    <dbReference type="NCBI Taxonomy" id="1703772"/>
    <lineage>
        <taxon>Bacteria</taxon>
        <taxon>Bacteria division TA06</taxon>
    </lineage>
</organism>
<accession>A0A0S7YAY2</accession>
<dbReference type="NCBIfam" id="NF033709">
    <property type="entry name" value="PorV_fam"/>
    <property type="match status" value="1"/>
</dbReference>
<name>A0A0S7YAY2_UNCT6</name>
<dbReference type="Proteomes" id="UP000051012">
    <property type="component" value="Unassembled WGS sequence"/>
</dbReference>
<proteinExistence type="predicted"/>
<reference evidence="1 2" key="1">
    <citation type="journal article" date="2015" name="Microbiome">
        <title>Genomic resolution of linkages in carbon, nitrogen, and sulfur cycling among widespread estuary sediment bacteria.</title>
        <authorList>
            <person name="Baker B.J."/>
            <person name="Lazar C.S."/>
            <person name="Teske A.P."/>
            <person name="Dick G.J."/>
        </authorList>
    </citation>
    <scope>NUCLEOTIDE SEQUENCE [LARGE SCALE GENOMIC DNA]</scope>
    <source>
        <strain evidence="1">DG_78</strain>
    </source>
</reference>
<sequence>MVKNITFVFLFVVGLSHGATFLSITPGARAIGLGQSFAAIADDASACYYNPAGLAFINRPQVLAMNLSPPLGIAKGMQWIFAELPYQILGQQERSELDPYYLADFRLIYWASAVPLDAKQSVGISMHYLSLGEVNVRNFDGTYPGTYYPYDYALSISYGRKITNYISLGISAKYIYEFFYPRWVLDTLDWTEPGSARSFAFDGGILFKSPFGFSVGASLLHLGPDIEYDGSSAELPLTGRIGIAQSITDFADVISKKNSVLKKVNRWLAFQLTVERKFDLRSEFDYHRTSLGFEAKAFDVLSYRQGFRLAGERNFLFDEPKSFGLDLGIVELDITVTNSDWPLGIWWIQSKFNPLGTKPEFIQNNETLDRIFLNISCLTIPGGGQLYNGDVWKGIPLVVASFLIADAILEREARPDWQHKLAAISLPILYLGSTIEANLAERR</sequence>